<dbReference type="InterPro" id="IPR010697">
    <property type="entry name" value="YspA"/>
</dbReference>
<dbReference type="RefSeq" id="WP_336586678.1">
    <property type="nucleotide sequence ID" value="NZ_JBBAXC010000006.1"/>
</dbReference>
<organism evidence="2 3">
    <name type="scientific">Bacillus spongiae</name>
    <dbReference type="NCBI Taxonomy" id="2683610"/>
    <lineage>
        <taxon>Bacteria</taxon>
        <taxon>Bacillati</taxon>
        <taxon>Bacillota</taxon>
        <taxon>Bacilli</taxon>
        <taxon>Bacillales</taxon>
        <taxon>Bacillaceae</taxon>
        <taxon>Bacillus</taxon>
    </lineage>
</organism>
<name>A0ABU8HDJ4_9BACI</name>
<dbReference type="EMBL" id="JBBAXC010000006">
    <property type="protein sequence ID" value="MEI5907242.1"/>
    <property type="molecule type" value="Genomic_DNA"/>
</dbReference>
<accession>A0ABU8HDJ4</accession>
<evidence type="ECO:0000313" key="3">
    <source>
        <dbReference type="Proteomes" id="UP001312865"/>
    </source>
</evidence>
<dbReference type="Pfam" id="PF06908">
    <property type="entry name" value="YpsA"/>
    <property type="match status" value="1"/>
</dbReference>
<keyword evidence="3" id="KW-1185">Reference proteome</keyword>
<dbReference type="PIRSF" id="PIRSF021290">
    <property type="entry name" value="DUF1273"/>
    <property type="match status" value="1"/>
</dbReference>
<dbReference type="Gene3D" id="3.40.50.450">
    <property type="match status" value="1"/>
</dbReference>
<proteinExistence type="inferred from homology"/>
<comment type="similarity">
    <text evidence="1">Belongs to the UPF0398 family.</text>
</comment>
<dbReference type="SUPFAM" id="SSF102405">
    <property type="entry name" value="MCP/YpsA-like"/>
    <property type="match status" value="1"/>
</dbReference>
<dbReference type="Proteomes" id="UP001312865">
    <property type="component" value="Unassembled WGS sequence"/>
</dbReference>
<evidence type="ECO:0000313" key="2">
    <source>
        <dbReference type="EMBL" id="MEI5907242.1"/>
    </source>
</evidence>
<dbReference type="PANTHER" id="PTHR38440">
    <property type="entry name" value="UPF0398 PROTEIN YPSA"/>
    <property type="match status" value="1"/>
</dbReference>
<dbReference type="NCBIfam" id="NF010181">
    <property type="entry name" value="PRK13660.1"/>
    <property type="match status" value="1"/>
</dbReference>
<evidence type="ECO:0000256" key="1">
    <source>
        <dbReference type="HAMAP-Rule" id="MF_01575"/>
    </source>
</evidence>
<protein>
    <recommendedName>
        <fullName evidence="1">UPF0398 protein WAK64_09245</fullName>
    </recommendedName>
</protein>
<comment type="caution">
    <text evidence="2">The sequence shown here is derived from an EMBL/GenBank/DDBJ whole genome shotgun (WGS) entry which is preliminary data.</text>
</comment>
<dbReference type="PANTHER" id="PTHR38440:SF1">
    <property type="entry name" value="UPF0398 PROTEIN SPR0331"/>
    <property type="match status" value="1"/>
</dbReference>
<sequence>MTKVVTITGYKTYELGIFNSNDPAIGYIKLAIKKELLALVDEGLEWVLISGQLGVELWAGEVVLELQEEHPHLQLAVLTPFFHQEERWKDHEKERYEWVTIHADFFESISKKAYESPQQFRQKDILFLQKSDATIIVYDEEKEGSPKYFLNLAKVYKEKNPYEIRQISFYDLQMVVEEEQFKHE</sequence>
<dbReference type="HAMAP" id="MF_01575">
    <property type="entry name" value="UPF0398"/>
    <property type="match status" value="1"/>
</dbReference>
<gene>
    <name evidence="2" type="ORF">WAK64_09245</name>
</gene>
<reference evidence="2 3" key="1">
    <citation type="journal article" date="2018" name="J. Microbiol.">
        <title>Bacillus spongiae sp. nov., isolated from sponge of Jeju Island.</title>
        <authorList>
            <person name="Lee G.E."/>
            <person name="Im W.T."/>
            <person name="Park J.S."/>
        </authorList>
    </citation>
    <scope>NUCLEOTIDE SEQUENCE [LARGE SCALE GENOMIC DNA]</scope>
    <source>
        <strain evidence="2 3">135PIL107-10</strain>
    </source>
</reference>